<comment type="caution">
    <text evidence="1">The sequence shown here is derived from an EMBL/GenBank/DDBJ whole genome shotgun (WGS) entry which is preliminary data.</text>
</comment>
<sequence length="70" mass="8006">MARIPRREADETSSGISEYLELKARIKSDFQKHYEPRAVSIGPILHGDKKYELGEKHKLMMTNEFVNGSA</sequence>
<dbReference type="AlphaFoldDB" id="A0AAW0JGV1"/>
<evidence type="ECO:0000313" key="1">
    <source>
        <dbReference type="EMBL" id="KAK7826104.1"/>
    </source>
</evidence>
<accession>A0AAW0JGV1</accession>
<protein>
    <submittedName>
        <fullName evidence="1">Uncharacterized protein</fullName>
    </submittedName>
</protein>
<dbReference type="InterPro" id="IPR004158">
    <property type="entry name" value="DUF247_pln"/>
</dbReference>
<dbReference type="EMBL" id="PKMF04000556">
    <property type="protein sequence ID" value="KAK7826104.1"/>
    <property type="molecule type" value="Genomic_DNA"/>
</dbReference>
<dbReference type="Pfam" id="PF03140">
    <property type="entry name" value="DUF247"/>
    <property type="match status" value="1"/>
</dbReference>
<dbReference type="Proteomes" id="UP000237347">
    <property type="component" value="Unassembled WGS sequence"/>
</dbReference>
<proteinExistence type="predicted"/>
<organism evidence="1 2">
    <name type="scientific">Quercus suber</name>
    <name type="common">Cork oak</name>
    <dbReference type="NCBI Taxonomy" id="58331"/>
    <lineage>
        <taxon>Eukaryota</taxon>
        <taxon>Viridiplantae</taxon>
        <taxon>Streptophyta</taxon>
        <taxon>Embryophyta</taxon>
        <taxon>Tracheophyta</taxon>
        <taxon>Spermatophyta</taxon>
        <taxon>Magnoliopsida</taxon>
        <taxon>eudicotyledons</taxon>
        <taxon>Gunneridae</taxon>
        <taxon>Pentapetalae</taxon>
        <taxon>rosids</taxon>
        <taxon>fabids</taxon>
        <taxon>Fagales</taxon>
        <taxon>Fagaceae</taxon>
        <taxon>Quercus</taxon>
    </lineage>
</organism>
<gene>
    <name evidence="1" type="ORF">CFP56_032464</name>
</gene>
<reference evidence="1 2" key="1">
    <citation type="journal article" date="2018" name="Sci. Data">
        <title>The draft genome sequence of cork oak.</title>
        <authorList>
            <person name="Ramos A.M."/>
            <person name="Usie A."/>
            <person name="Barbosa P."/>
            <person name="Barros P.M."/>
            <person name="Capote T."/>
            <person name="Chaves I."/>
            <person name="Simoes F."/>
            <person name="Abreu I."/>
            <person name="Carrasquinho I."/>
            <person name="Faro C."/>
            <person name="Guimaraes J.B."/>
            <person name="Mendonca D."/>
            <person name="Nobrega F."/>
            <person name="Rodrigues L."/>
            <person name="Saibo N.J.M."/>
            <person name="Varela M.C."/>
            <person name="Egas C."/>
            <person name="Matos J."/>
            <person name="Miguel C.M."/>
            <person name="Oliveira M.M."/>
            <person name="Ricardo C.P."/>
            <person name="Goncalves S."/>
        </authorList>
    </citation>
    <scope>NUCLEOTIDE SEQUENCE [LARGE SCALE GENOMIC DNA]</scope>
    <source>
        <strain evidence="2">cv. HL8</strain>
    </source>
</reference>
<name>A0AAW0JGV1_QUESU</name>
<evidence type="ECO:0000313" key="2">
    <source>
        <dbReference type="Proteomes" id="UP000237347"/>
    </source>
</evidence>
<keyword evidence="2" id="KW-1185">Reference proteome</keyword>